<accession>A0A9W6KVB8</accession>
<evidence type="ECO:0000256" key="7">
    <source>
        <dbReference type="SAM" id="Phobius"/>
    </source>
</evidence>
<evidence type="ECO:0000259" key="8">
    <source>
        <dbReference type="PROSITE" id="PS50850"/>
    </source>
</evidence>
<protein>
    <submittedName>
        <fullName evidence="9">MFS transporter</fullName>
    </submittedName>
</protein>
<feature type="transmembrane region" description="Helical" evidence="7">
    <location>
        <begin position="197"/>
        <end position="213"/>
    </location>
</feature>
<comment type="caution">
    <text evidence="9">The sequence shown here is derived from an EMBL/GenBank/DDBJ whole genome shotgun (WGS) entry which is preliminary data.</text>
</comment>
<dbReference type="Pfam" id="PF07690">
    <property type="entry name" value="MFS_1"/>
    <property type="match status" value="1"/>
</dbReference>
<dbReference type="InterPro" id="IPR011701">
    <property type="entry name" value="MFS"/>
</dbReference>
<organism evidence="9 10">
    <name type="scientific">Dactylosporangium matsuzakiense</name>
    <dbReference type="NCBI Taxonomy" id="53360"/>
    <lineage>
        <taxon>Bacteria</taxon>
        <taxon>Bacillati</taxon>
        <taxon>Actinomycetota</taxon>
        <taxon>Actinomycetes</taxon>
        <taxon>Micromonosporales</taxon>
        <taxon>Micromonosporaceae</taxon>
        <taxon>Dactylosporangium</taxon>
    </lineage>
</organism>
<feature type="domain" description="Major facilitator superfamily (MFS) profile" evidence="8">
    <location>
        <begin position="7"/>
        <end position="443"/>
    </location>
</feature>
<dbReference type="PANTHER" id="PTHR42718:SF9">
    <property type="entry name" value="MAJOR FACILITATOR SUPERFAMILY MULTIDRUG TRANSPORTER MFSC"/>
    <property type="match status" value="1"/>
</dbReference>
<evidence type="ECO:0000256" key="6">
    <source>
        <dbReference type="SAM" id="MobiDB-lite"/>
    </source>
</evidence>
<feature type="transmembrane region" description="Helical" evidence="7">
    <location>
        <begin position="163"/>
        <end position="185"/>
    </location>
</feature>
<name>A0A9W6KVB8_9ACTN</name>
<keyword evidence="10" id="KW-1185">Reference proteome</keyword>
<keyword evidence="4 7" id="KW-1133">Transmembrane helix</keyword>
<evidence type="ECO:0000256" key="2">
    <source>
        <dbReference type="ARBA" id="ARBA00022448"/>
    </source>
</evidence>
<feature type="transmembrane region" description="Helical" evidence="7">
    <location>
        <begin position="322"/>
        <end position="340"/>
    </location>
</feature>
<dbReference type="Gene3D" id="1.20.1250.20">
    <property type="entry name" value="MFS general substrate transporter like domains"/>
    <property type="match status" value="1"/>
</dbReference>
<proteinExistence type="predicted"/>
<feature type="transmembrane region" description="Helical" evidence="7">
    <location>
        <begin position="290"/>
        <end position="310"/>
    </location>
</feature>
<reference evidence="9" key="2">
    <citation type="submission" date="2023-01" db="EMBL/GenBank/DDBJ databases">
        <authorList>
            <person name="Sun Q."/>
            <person name="Evtushenko L."/>
        </authorList>
    </citation>
    <scope>NUCLEOTIDE SEQUENCE</scope>
    <source>
        <strain evidence="9">VKM Ac-1321</strain>
    </source>
</reference>
<feature type="transmembrane region" description="Helical" evidence="7">
    <location>
        <begin position="250"/>
        <end position="278"/>
    </location>
</feature>
<sequence>MRADARTVRFACAAMLVSYLPFSAANGALGAIAAATGAGTLRLQWVADAFAVALAALVLPAGALAERLGPRRVTLAGLGGTVLGSLLGALAGQVGSIGLLWLAQGVAGIGAAGVMSATLSLLAAAAPNPRRRARWIAFWAAATVGGLGGGPFLTSAVTAVASWWWLYPPIALLAAAAALLGRGAAEVPRPARRPVDVAGQVAAAAGVAALVFAVIEGGAAGWCAAAVAVLAFVALGLIERRAAAPLLPPALFTSGGFAAAALAATVVLFAIGGGLFFLSLALSRQHVGQFGIALRLGCLFAGNALGSVAAGRLQRRIDGRTVLTAGLVVAAAGAASLLSVDGAGAGALAWRLAVLGFGAGLVMATSSAVAVQSVPPQFAGLAGAASNAVRQIGAALGPAVLGAILAARATSGLASAVHAFAAVLTGVLLVTAVIAAGLIRLSRGTGHPQQPEEPAPEAAAAPGLRARGTSA</sequence>
<feature type="region of interest" description="Disordered" evidence="6">
    <location>
        <begin position="445"/>
        <end position="471"/>
    </location>
</feature>
<gene>
    <name evidence="9" type="primary">mmr</name>
    <name evidence="9" type="ORF">GCM10017581_091210</name>
</gene>
<feature type="transmembrane region" description="Helical" evidence="7">
    <location>
        <begin position="219"/>
        <end position="238"/>
    </location>
</feature>
<feature type="transmembrane region" description="Helical" evidence="7">
    <location>
        <begin position="416"/>
        <end position="439"/>
    </location>
</feature>
<dbReference type="EMBL" id="BSFP01000093">
    <property type="protein sequence ID" value="GLL07369.1"/>
    <property type="molecule type" value="Genomic_DNA"/>
</dbReference>
<evidence type="ECO:0000256" key="5">
    <source>
        <dbReference type="ARBA" id="ARBA00023136"/>
    </source>
</evidence>
<dbReference type="SUPFAM" id="SSF103473">
    <property type="entry name" value="MFS general substrate transporter"/>
    <property type="match status" value="1"/>
</dbReference>
<feature type="transmembrane region" description="Helical" evidence="7">
    <location>
        <begin position="101"/>
        <end position="124"/>
    </location>
</feature>
<evidence type="ECO:0000256" key="3">
    <source>
        <dbReference type="ARBA" id="ARBA00022692"/>
    </source>
</evidence>
<dbReference type="AlphaFoldDB" id="A0A9W6KVB8"/>
<feature type="transmembrane region" description="Helical" evidence="7">
    <location>
        <begin position="136"/>
        <end position="157"/>
    </location>
</feature>
<dbReference type="Proteomes" id="UP001143480">
    <property type="component" value="Unassembled WGS sequence"/>
</dbReference>
<evidence type="ECO:0000256" key="4">
    <source>
        <dbReference type="ARBA" id="ARBA00022989"/>
    </source>
</evidence>
<evidence type="ECO:0000256" key="1">
    <source>
        <dbReference type="ARBA" id="ARBA00004651"/>
    </source>
</evidence>
<feature type="transmembrane region" description="Helical" evidence="7">
    <location>
        <begin position="43"/>
        <end position="63"/>
    </location>
</feature>
<keyword evidence="3 7" id="KW-0812">Transmembrane</keyword>
<comment type="subcellular location">
    <subcellularLocation>
        <location evidence="1">Cell membrane</location>
        <topology evidence="1">Multi-pass membrane protein</topology>
    </subcellularLocation>
</comment>
<dbReference type="GO" id="GO:0005886">
    <property type="term" value="C:plasma membrane"/>
    <property type="evidence" value="ECO:0007669"/>
    <property type="project" value="UniProtKB-SubCell"/>
</dbReference>
<reference evidence="9" key="1">
    <citation type="journal article" date="2014" name="Int. J. Syst. Evol. Microbiol.">
        <title>Complete genome sequence of Corynebacterium casei LMG S-19264T (=DSM 44701T), isolated from a smear-ripened cheese.</title>
        <authorList>
            <consortium name="US DOE Joint Genome Institute (JGI-PGF)"/>
            <person name="Walter F."/>
            <person name="Albersmeier A."/>
            <person name="Kalinowski J."/>
            <person name="Ruckert C."/>
        </authorList>
    </citation>
    <scope>NUCLEOTIDE SEQUENCE</scope>
    <source>
        <strain evidence="9">VKM Ac-1321</strain>
    </source>
</reference>
<keyword evidence="5 7" id="KW-0472">Membrane</keyword>
<dbReference type="GO" id="GO:0022857">
    <property type="term" value="F:transmembrane transporter activity"/>
    <property type="evidence" value="ECO:0007669"/>
    <property type="project" value="InterPro"/>
</dbReference>
<evidence type="ECO:0000313" key="9">
    <source>
        <dbReference type="EMBL" id="GLL07369.1"/>
    </source>
</evidence>
<dbReference type="InterPro" id="IPR036259">
    <property type="entry name" value="MFS_trans_sf"/>
</dbReference>
<dbReference type="PROSITE" id="PS50850">
    <property type="entry name" value="MFS"/>
    <property type="match status" value="1"/>
</dbReference>
<dbReference type="InterPro" id="IPR020846">
    <property type="entry name" value="MFS_dom"/>
</dbReference>
<dbReference type="RefSeq" id="WP_261959284.1">
    <property type="nucleotide sequence ID" value="NZ_BAAAXA010000001.1"/>
</dbReference>
<feature type="transmembrane region" description="Helical" evidence="7">
    <location>
        <begin position="75"/>
        <end position="95"/>
    </location>
</feature>
<feature type="transmembrane region" description="Helical" evidence="7">
    <location>
        <begin position="352"/>
        <end position="371"/>
    </location>
</feature>
<keyword evidence="2" id="KW-0813">Transport</keyword>
<feature type="transmembrane region" description="Helical" evidence="7">
    <location>
        <begin position="392"/>
        <end position="410"/>
    </location>
</feature>
<dbReference type="PANTHER" id="PTHR42718">
    <property type="entry name" value="MAJOR FACILITATOR SUPERFAMILY MULTIDRUG TRANSPORTER MFSC"/>
    <property type="match status" value="1"/>
</dbReference>
<evidence type="ECO:0000313" key="10">
    <source>
        <dbReference type="Proteomes" id="UP001143480"/>
    </source>
</evidence>